<dbReference type="InterPro" id="IPR016162">
    <property type="entry name" value="Ald_DH_N"/>
</dbReference>
<feature type="active site" evidence="3">
    <location>
        <position position="248"/>
    </location>
</feature>
<gene>
    <name evidence="6" type="ORF">I7412_33935</name>
</gene>
<dbReference type="EMBL" id="JAEACQ010000294">
    <property type="protein sequence ID" value="MBL7632069.1"/>
    <property type="molecule type" value="Genomic_DNA"/>
</dbReference>
<sequence>MTRSGDVFVDGEWSAGAGAPRVVRDAATDEALDTVRLGERADVDRAVDAARAALPAWSATSPQERAERLAAMARHLKENARKTSELVSRENGMPISLSATANGYAPMAIFRYYAGLISDVLWEEFRPAMFGGRSAVERKPVGVVAAVVPWNYPQSLAAMKVAPALAAGCTVVLKTAPETPLDARVFAEAALAAGLAPGALNIVPADREVSAYLVAHPGVDKVAFTGSTAAGRAIARACGELLRPVTLELGGKSAAILTDEVDLDVFTAKLLDVCLPNSGQTCHASTRILAPRARYAEVVARVSDVVASYVIGSPLDRKTQIGPLASPAQRDRVLAHIAAGRRTAARLVVGGEALPGPGNFVRPAVFADVAPDTAIAREEVFGPVLCVLPYDGLDDAVALANDSDFGLAATVWGGDEDDALALARRLETGTVGVNDYVIDFASPFGGVKASGLGRELGPEGLDAYLLKQAVYGLA</sequence>
<evidence type="ECO:0000256" key="1">
    <source>
        <dbReference type="ARBA" id="ARBA00009986"/>
    </source>
</evidence>
<dbReference type="Gene3D" id="3.40.605.10">
    <property type="entry name" value="Aldehyde Dehydrogenase, Chain A, domain 1"/>
    <property type="match status" value="1"/>
</dbReference>
<dbReference type="InterPro" id="IPR016161">
    <property type="entry name" value="Ald_DH/histidinol_DH"/>
</dbReference>
<dbReference type="Pfam" id="PF00171">
    <property type="entry name" value="Aldedh"/>
    <property type="match status" value="1"/>
</dbReference>
<dbReference type="InterPro" id="IPR016163">
    <property type="entry name" value="Ald_DH_C"/>
</dbReference>
<dbReference type="PANTHER" id="PTHR42804">
    <property type="entry name" value="ALDEHYDE DEHYDROGENASE"/>
    <property type="match status" value="1"/>
</dbReference>
<proteinExistence type="inferred from homology"/>
<reference evidence="6" key="1">
    <citation type="submission" date="2020-12" db="EMBL/GenBank/DDBJ databases">
        <title>Genomic characterization of non-nitrogen-fixing Frankia strains.</title>
        <authorList>
            <person name="Carlos-Shanley C."/>
            <person name="Guerra T."/>
            <person name="Hahn D."/>
        </authorList>
    </citation>
    <scope>NUCLEOTIDE SEQUENCE</scope>
    <source>
        <strain evidence="6">CN6</strain>
    </source>
</reference>
<dbReference type="FunFam" id="3.40.605.10:FF:000007">
    <property type="entry name" value="NAD/NADP-dependent betaine aldehyde dehydrogenase"/>
    <property type="match status" value="1"/>
</dbReference>
<evidence type="ECO:0000256" key="3">
    <source>
        <dbReference type="PROSITE-ProRule" id="PRU10007"/>
    </source>
</evidence>
<dbReference type="PROSITE" id="PS00687">
    <property type="entry name" value="ALDEHYDE_DEHYDR_GLU"/>
    <property type="match status" value="1"/>
</dbReference>
<dbReference type="InterPro" id="IPR015590">
    <property type="entry name" value="Aldehyde_DH_dom"/>
</dbReference>
<dbReference type="Proteomes" id="UP000604475">
    <property type="component" value="Unassembled WGS sequence"/>
</dbReference>
<accession>A0A937UQQ2</accession>
<keyword evidence="2 4" id="KW-0560">Oxidoreductase</keyword>
<evidence type="ECO:0000259" key="5">
    <source>
        <dbReference type="Pfam" id="PF00171"/>
    </source>
</evidence>
<evidence type="ECO:0000313" key="6">
    <source>
        <dbReference type="EMBL" id="MBL7632069.1"/>
    </source>
</evidence>
<evidence type="ECO:0000256" key="2">
    <source>
        <dbReference type="ARBA" id="ARBA00023002"/>
    </source>
</evidence>
<comment type="caution">
    <text evidence="6">The sequence shown here is derived from an EMBL/GenBank/DDBJ whole genome shotgun (WGS) entry which is preliminary data.</text>
</comment>
<dbReference type="SUPFAM" id="SSF53720">
    <property type="entry name" value="ALDH-like"/>
    <property type="match status" value="1"/>
</dbReference>
<feature type="domain" description="Aldehyde dehydrogenase" evidence="5">
    <location>
        <begin position="22"/>
        <end position="468"/>
    </location>
</feature>
<evidence type="ECO:0000313" key="7">
    <source>
        <dbReference type="Proteomes" id="UP000604475"/>
    </source>
</evidence>
<dbReference type="Gene3D" id="3.40.309.10">
    <property type="entry name" value="Aldehyde Dehydrogenase, Chain A, domain 2"/>
    <property type="match status" value="1"/>
</dbReference>
<dbReference type="AlphaFoldDB" id="A0A937UQQ2"/>
<dbReference type="GO" id="GO:0016620">
    <property type="term" value="F:oxidoreductase activity, acting on the aldehyde or oxo group of donors, NAD or NADP as acceptor"/>
    <property type="evidence" value="ECO:0007669"/>
    <property type="project" value="InterPro"/>
</dbReference>
<name>A0A937UQQ2_9ACTN</name>
<comment type="similarity">
    <text evidence="1 4">Belongs to the aldehyde dehydrogenase family.</text>
</comment>
<dbReference type="InterPro" id="IPR029510">
    <property type="entry name" value="Ald_DH_CS_GLU"/>
</dbReference>
<protein>
    <submittedName>
        <fullName evidence="6">Aldehyde dehydrogenase family protein</fullName>
    </submittedName>
</protein>
<organism evidence="6 7">
    <name type="scientific">Frankia nepalensis</name>
    <dbReference type="NCBI Taxonomy" id="1836974"/>
    <lineage>
        <taxon>Bacteria</taxon>
        <taxon>Bacillati</taxon>
        <taxon>Actinomycetota</taxon>
        <taxon>Actinomycetes</taxon>
        <taxon>Frankiales</taxon>
        <taxon>Frankiaceae</taxon>
        <taxon>Frankia</taxon>
    </lineage>
</organism>
<evidence type="ECO:0000256" key="4">
    <source>
        <dbReference type="RuleBase" id="RU003345"/>
    </source>
</evidence>
<keyword evidence="7" id="KW-1185">Reference proteome</keyword>
<dbReference type="PANTHER" id="PTHR42804:SF1">
    <property type="entry name" value="ALDEHYDE DEHYDROGENASE-RELATED"/>
    <property type="match status" value="1"/>
</dbReference>
<dbReference type="RefSeq" id="WP_203003657.1">
    <property type="nucleotide sequence ID" value="NZ_JADWYU010000123.1"/>
</dbReference>